<dbReference type="STRING" id="697581.TCARB_1862"/>
<sequence>MSGSAVKLLARPTVGAVSAGSWRTERPVVDMSKCKLCGVCWLYCPDGVIEIDDEKKMLKIDYDYCKGCGICAQECPFKAISMVREG</sequence>
<evidence type="ECO:0000256" key="5">
    <source>
        <dbReference type="ARBA" id="ARBA00022982"/>
    </source>
</evidence>
<keyword evidence="5" id="KW-0249">Electron transport</keyword>
<dbReference type="Proteomes" id="UP000266720">
    <property type="component" value="Chromosome"/>
</dbReference>
<comment type="cofactor">
    <cofactor evidence="1">
        <name>[4Fe-4S] cluster</name>
        <dbReference type="ChEBI" id="CHEBI:49883"/>
    </cofactor>
</comment>
<keyword evidence="9" id="KW-0560">Oxidoreductase</keyword>
<evidence type="ECO:0000313" key="10">
    <source>
        <dbReference type="Proteomes" id="UP000266720"/>
    </source>
</evidence>
<dbReference type="NCBIfam" id="TIGR02179">
    <property type="entry name" value="PorD_KorD"/>
    <property type="match status" value="1"/>
</dbReference>
<keyword evidence="6" id="KW-0408">Iron</keyword>
<dbReference type="KEGG" id="tcb:TCARB_1862"/>
<protein>
    <submittedName>
        <fullName evidence="9">2-ketoisovalerate ferredoxin oxidoreductase, delta subunit</fullName>
        <ecNumber evidence="9">1.2.7.1</ecNumber>
    </submittedName>
</protein>
<evidence type="ECO:0000256" key="1">
    <source>
        <dbReference type="ARBA" id="ARBA00001966"/>
    </source>
</evidence>
<dbReference type="Gene3D" id="3.30.70.20">
    <property type="match status" value="1"/>
</dbReference>
<keyword evidence="7" id="KW-0411">Iron-sulfur</keyword>
<accession>A0A3G1A922</accession>
<dbReference type="GO" id="GO:0019164">
    <property type="term" value="F:pyruvate synthase activity"/>
    <property type="evidence" value="ECO:0007669"/>
    <property type="project" value="UniProtKB-EC"/>
</dbReference>
<dbReference type="InterPro" id="IPR011898">
    <property type="entry name" value="PorD_KorD"/>
</dbReference>
<dbReference type="InterPro" id="IPR017896">
    <property type="entry name" value="4Fe4S_Fe-S-bd"/>
</dbReference>
<dbReference type="PANTHER" id="PTHR43724">
    <property type="entry name" value="PYRUVATE SYNTHASE SUBUNIT PORD"/>
    <property type="match status" value="1"/>
</dbReference>
<dbReference type="GO" id="GO:0051539">
    <property type="term" value="F:4 iron, 4 sulfur cluster binding"/>
    <property type="evidence" value="ECO:0007669"/>
    <property type="project" value="UniProtKB-KW"/>
</dbReference>
<evidence type="ECO:0000256" key="2">
    <source>
        <dbReference type="ARBA" id="ARBA00022485"/>
    </source>
</evidence>
<organism evidence="9 10">
    <name type="scientific">Thermofilum adornatum 1505</name>
    <dbReference type="NCBI Taxonomy" id="697581"/>
    <lineage>
        <taxon>Archaea</taxon>
        <taxon>Thermoproteota</taxon>
        <taxon>Thermoprotei</taxon>
        <taxon>Thermofilales</taxon>
        <taxon>Thermofilaceae</taxon>
        <taxon>Thermofilum</taxon>
    </lineage>
</organism>
<feature type="domain" description="4Fe-4S ferredoxin-type" evidence="8">
    <location>
        <begin position="25"/>
        <end position="54"/>
    </location>
</feature>
<dbReference type="GeneID" id="16573475"/>
<evidence type="ECO:0000256" key="6">
    <source>
        <dbReference type="ARBA" id="ARBA00023004"/>
    </source>
</evidence>
<evidence type="ECO:0000256" key="7">
    <source>
        <dbReference type="ARBA" id="ARBA00023014"/>
    </source>
</evidence>
<keyword evidence="4" id="KW-0677">Repeat</keyword>
<name>A0A3G1A922_9CREN</name>
<keyword evidence="3" id="KW-0479">Metal-binding</keyword>
<dbReference type="PROSITE" id="PS51379">
    <property type="entry name" value="4FE4S_FER_2"/>
    <property type="match status" value="2"/>
</dbReference>
<evidence type="ECO:0000259" key="8">
    <source>
        <dbReference type="PROSITE" id="PS51379"/>
    </source>
</evidence>
<dbReference type="GeneID" id="41584283"/>
<dbReference type="Gene3D" id="3.30.70.3270">
    <property type="match status" value="1"/>
</dbReference>
<evidence type="ECO:0000256" key="3">
    <source>
        <dbReference type="ARBA" id="ARBA00022723"/>
    </source>
</evidence>
<evidence type="ECO:0000256" key="4">
    <source>
        <dbReference type="ARBA" id="ARBA00022737"/>
    </source>
</evidence>
<dbReference type="Pfam" id="PF12838">
    <property type="entry name" value="Fer4_7"/>
    <property type="match status" value="1"/>
</dbReference>
<dbReference type="InterPro" id="IPR017900">
    <property type="entry name" value="4Fe4S_Fe_S_CS"/>
</dbReference>
<dbReference type="PROSITE" id="PS00198">
    <property type="entry name" value="4FE4S_FER_1"/>
    <property type="match status" value="1"/>
</dbReference>
<dbReference type="RefSeq" id="WP_020962493.1">
    <property type="nucleotide sequence ID" value="NZ_CP007493.1"/>
</dbReference>
<dbReference type="PANTHER" id="PTHR43724:SF1">
    <property type="entry name" value="PYRUVATE SYNTHASE SUBUNIT PORD"/>
    <property type="match status" value="1"/>
</dbReference>
<dbReference type="EMBL" id="CP007493">
    <property type="protein sequence ID" value="AJB42898.1"/>
    <property type="molecule type" value="Genomic_DNA"/>
</dbReference>
<feature type="domain" description="4Fe-4S ferredoxin-type" evidence="8">
    <location>
        <begin position="56"/>
        <end position="85"/>
    </location>
</feature>
<gene>
    <name evidence="9" type="ORF">TCARB_1862</name>
</gene>
<reference evidence="10" key="1">
    <citation type="book" date="2010" name="EXTREMOPHILES" publisher="0:0-0">
        <title>Complete genome sequences of ten hyperthermophilic archaea reveal their metabolic capabilities and possible ecological roles.</title>
        <editorList>
            <person name="?"/>
        </editorList>
        <authorList>
            <person name="Ravin N.V."/>
            <person name="Mardanov A.V."/>
            <person name="Bonch-Osmolovskaya E.A."/>
            <person name="Skryabin K.G."/>
        </authorList>
    </citation>
    <scope>NUCLEOTIDE SEQUENCE [LARGE SCALE GENOMIC DNA]</scope>
    <source>
        <strain evidence="10">1505</strain>
    </source>
</reference>
<keyword evidence="2" id="KW-0004">4Fe-4S</keyword>
<dbReference type="AlphaFoldDB" id="A0A3G1A922"/>
<dbReference type="SUPFAM" id="SSF54862">
    <property type="entry name" value="4Fe-4S ferredoxins"/>
    <property type="match status" value="1"/>
</dbReference>
<proteinExistence type="predicted"/>
<evidence type="ECO:0000313" key="9">
    <source>
        <dbReference type="EMBL" id="AJB42898.1"/>
    </source>
</evidence>
<dbReference type="EC" id="1.2.7.1" evidence="9"/>
<keyword evidence="5" id="KW-0813">Transport</keyword>
<dbReference type="GO" id="GO:0046872">
    <property type="term" value="F:metal ion binding"/>
    <property type="evidence" value="ECO:0007669"/>
    <property type="project" value="UniProtKB-KW"/>
</dbReference>